<feature type="domain" description="AtuA-like ferredoxin-fold" evidence="2">
    <location>
        <begin position="487"/>
        <end position="584"/>
    </location>
</feature>
<dbReference type="Pfam" id="PF07287">
    <property type="entry name" value="AtuA"/>
    <property type="match status" value="1"/>
</dbReference>
<dbReference type="PANTHER" id="PTHR47708">
    <property type="match status" value="1"/>
</dbReference>
<dbReference type="PANTHER" id="PTHR47708:SF2">
    <property type="entry name" value="SI:CH73-132F6.5"/>
    <property type="match status" value="1"/>
</dbReference>
<dbReference type="EMBL" id="FWZX01000003">
    <property type="protein sequence ID" value="SMF04566.1"/>
    <property type="molecule type" value="Genomic_DNA"/>
</dbReference>
<evidence type="ECO:0000259" key="2">
    <source>
        <dbReference type="Pfam" id="PF23544"/>
    </source>
</evidence>
<feature type="domain" description="Acyclic terpene utilisation N-terminal" evidence="1">
    <location>
        <begin position="5"/>
        <end position="446"/>
    </location>
</feature>
<dbReference type="InterPro" id="IPR056362">
    <property type="entry name" value="AtuA-like_ferredoxin_dom"/>
</dbReference>
<evidence type="ECO:0008006" key="5">
    <source>
        <dbReference type="Google" id="ProtNLM"/>
    </source>
</evidence>
<sequence>MRELLRIGGGAGFWGDSPEGPAQLVRSGGIDVLLLDYLAEITLSIMARMKARRPEAGYATDFVDLVMAPLAREIAARGIKVVTNAGGVNPEACRDALQRVLDEAGVSLKIALVRGDDLSGETERLRALGVREMFTGAALPERLASVNAYLGAFPIARALAAGADVVITGRCVDSALALGPLIEAFGWGERDYDRLAAGSLAGHLIECSTQATGGIFTDWRTVEGWDRMGYPIAECRADGGFELTKPAGTGGLVAPATVAEQLVYEIGDPAAYLLPDVACDFSAVRLEQAGPDRVRVSGARGRPPTGRYKVSATWPDGYRAAVTMMIGGREAAAKARRVAEAILARVRRQFAEAGFGDFAETLVEVLGAESTYGPNARVRAPREVVLKLAVRHPRKEALQLFAREIYPAASAMAQGLTGFAGGRPEPQPVIRLFSFLIDRAEVPAEVLLEGRTIAVEAGLDAAGAPPAEPAASPAPAPSLQGPWRSLPLIAIAHGRSGDKGDLANIGVIARRPEFLPAVRRSVTPEVVAAWLGHLLQGPVERFDWPGIDGVNLVLHRALGGGGVASLRHDPQGKALAQMLLDLPVEVPAAWLEAGGPLAGWRDEEAGEGPA</sequence>
<keyword evidence="4" id="KW-1185">Reference proteome</keyword>
<dbReference type="STRING" id="560819.SAMN05428998_103209"/>
<gene>
    <name evidence="3" type="ORF">SAMN05428998_103209</name>
</gene>
<evidence type="ECO:0000259" key="1">
    <source>
        <dbReference type="Pfam" id="PF07287"/>
    </source>
</evidence>
<dbReference type="InterPro" id="IPR010839">
    <property type="entry name" value="AtuA_N"/>
</dbReference>
<dbReference type="Pfam" id="PF23544">
    <property type="entry name" value="AtuA_ferredoxin"/>
    <property type="match status" value="1"/>
</dbReference>
<accession>A0A1Y6BDL5</accession>
<name>A0A1Y6BDL5_9PROT</name>
<reference evidence="3 4" key="1">
    <citation type="submission" date="2017-04" db="EMBL/GenBank/DDBJ databases">
        <authorList>
            <person name="Afonso C.L."/>
            <person name="Miller P.J."/>
            <person name="Scott M.A."/>
            <person name="Spackman E."/>
            <person name="Goraichik I."/>
            <person name="Dimitrov K.M."/>
            <person name="Suarez D.L."/>
            <person name="Swayne D.E."/>
        </authorList>
    </citation>
    <scope>NUCLEOTIDE SEQUENCE [LARGE SCALE GENOMIC DNA]</scope>
    <source>
        <strain evidence="3 4">USBA 355</strain>
    </source>
</reference>
<protein>
    <recommendedName>
        <fullName evidence="5">Terpene utilization protein AtuA</fullName>
    </recommendedName>
</protein>
<organism evidence="3 4">
    <name type="scientific">Tistlia consotensis USBA 355</name>
    <dbReference type="NCBI Taxonomy" id="560819"/>
    <lineage>
        <taxon>Bacteria</taxon>
        <taxon>Pseudomonadati</taxon>
        <taxon>Pseudomonadota</taxon>
        <taxon>Alphaproteobacteria</taxon>
        <taxon>Rhodospirillales</taxon>
        <taxon>Rhodovibrionaceae</taxon>
        <taxon>Tistlia</taxon>
    </lineage>
</organism>
<proteinExistence type="predicted"/>
<dbReference type="AlphaFoldDB" id="A0A1Y6BDL5"/>
<evidence type="ECO:0000313" key="3">
    <source>
        <dbReference type="EMBL" id="SMF04566.1"/>
    </source>
</evidence>
<dbReference type="Proteomes" id="UP000192917">
    <property type="component" value="Unassembled WGS sequence"/>
</dbReference>
<evidence type="ECO:0000313" key="4">
    <source>
        <dbReference type="Proteomes" id="UP000192917"/>
    </source>
</evidence>
<dbReference type="RefSeq" id="WP_085121648.1">
    <property type="nucleotide sequence ID" value="NZ_FWZX01000003.1"/>
</dbReference>